<dbReference type="AlphaFoldDB" id="G7WD53"/>
<protein>
    <submittedName>
        <fullName evidence="3">Putative phosphohydrolase</fullName>
    </submittedName>
</protein>
<feature type="transmembrane region" description="Helical" evidence="1">
    <location>
        <begin position="434"/>
        <end position="453"/>
    </location>
</feature>
<keyword evidence="3" id="KW-0378">Hydrolase</keyword>
<dbReference type="eggNOG" id="COG1409">
    <property type="taxonomic scope" value="Bacteria"/>
</dbReference>
<gene>
    <name evidence="3" type="ordered locus">Desor_1602</name>
</gene>
<reference evidence="4" key="1">
    <citation type="submission" date="2011-11" db="EMBL/GenBank/DDBJ databases">
        <title>Complete sequence of Desulfosporosinus orientis DSM 765.</title>
        <authorList>
            <person name="Lucas S."/>
            <person name="Han J."/>
            <person name="Lapidus A."/>
            <person name="Cheng J.-F."/>
            <person name="Goodwin L."/>
            <person name="Pitluck S."/>
            <person name="Peters L."/>
            <person name="Ovchinnikova G."/>
            <person name="Teshima H."/>
            <person name="Detter J.C."/>
            <person name="Han C."/>
            <person name="Tapia R."/>
            <person name="Land M."/>
            <person name="Hauser L."/>
            <person name="Kyrpides N."/>
            <person name="Ivanova N."/>
            <person name="Pagani I."/>
            <person name="Pester M."/>
            <person name="Spring S."/>
            <person name="Ollivier B."/>
            <person name="Rattei T."/>
            <person name="Klenk H.-P."/>
            <person name="Wagner M."/>
            <person name="Loy A."/>
            <person name="Woyke T."/>
        </authorList>
    </citation>
    <scope>NUCLEOTIDE SEQUENCE [LARGE SCALE GENOMIC DNA]</scope>
    <source>
        <strain evidence="4">ATCC 19365 / DSM 765 / NCIMB 8382 / VKM B-1628</strain>
    </source>
</reference>
<dbReference type="HOGENOM" id="CLU_561097_0_0_9"/>
<dbReference type="PANTHER" id="PTHR43143:SF1">
    <property type="entry name" value="SERINE_THREONINE-PROTEIN PHOSPHATASE CPPED1"/>
    <property type="match status" value="1"/>
</dbReference>
<keyword evidence="1" id="KW-1133">Transmembrane helix</keyword>
<evidence type="ECO:0000256" key="1">
    <source>
        <dbReference type="SAM" id="Phobius"/>
    </source>
</evidence>
<dbReference type="STRING" id="768706.Desor_1602"/>
<dbReference type="InterPro" id="IPR029052">
    <property type="entry name" value="Metallo-depent_PP-like"/>
</dbReference>
<evidence type="ECO:0000313" key="4">
    <source>
        <dbReference type="Proteomes" id="UP000006346"/>
    </source>
</evidence>
<keyword evidence="4" id="KW-1185">Reference proteome</keyword>
<dbReference type="PATRIC" id="fig|768706.3.peg.1589"/>
<dbReference type="Proteomes" id="UP000006346">
    <property type="component" value="Chromosome"/>
</dbReference>
<keyword evidence="1" id="KW-0472">Membrane</keyword>
<dbReference type="KEGG" id="dor:Desor_1602"/>
<dbReference type="OrthoDB" id="9809781at2"/>
<accession>G7WD53</accession>
<name>G7WD53_DESOD</name>
<dbReference type="EMBL" id="CP003108">
    <property type="protein sequence ID" value="AET67248.1"/>
    <property type="molecule type" value="Genomic_DNA"/>
</dbReference>
<reference evidence="3 4" key="2">
    <citation type="journal article" date="2012" name="J. Bacteriol.">
        <title>Complete genome sequences of Desulfosporosinus orientis DSM765T, Desulfosporosinus youngiae DSM17734T, Desulfosporosinus meridiei DSM13257T, and Desulfosporosinus acidiphilus DSM22704T.</title>
        <authorList>
            <person name="Pester M."/>
            <person name="Brambilla E."/>
            <person name="Alazard D."/>
            <person name="Rattei T."/>
            <person name="Weinmaier T."/>
            <person name="Han J."/>
            <person name="Lucas S."/>
            <person name="Lapidus A."/>
            <person name="Cheng J.F."/>
            <person name="Goodwin L."/>
            <person name="Pitluck S."/>
            <person name="Peters L."/>
            <person name="Ovchinnikova G."/>
            <person name="Teshima H."/>
            <person name="Detter J.C."/>
            <person name="Han C.S."/>
            <person name="Tapia R."/>
            <person name="Land M.L."/>
            <person name="Hauser L."/>
            <person name="Kyrpides N.C."/>
            <person name="Ivanova N.N."/>
            <person name="Pagani I."/>
            <person name="Huntmann M."/>
            <person name="Wei C.L."/>
            <person name="Davenport K.W."/>
            <person name="Daligault H."/>
            <person name="Chain P.S."/>
            <person name="Chen A."/>
            <person name="Mavromatis K."/>
            <person name="Markowitz V."/>
            <person name="Szeto E."/>
            <person name="Mikhailova N."/>
            <person name="Pati A."/>
            <person name="Wagner M."/>
            <person name="Woyke T."/>
            <person name="Ollivier B."/>
            <person name="Klenk H.P."/>
            <person name="Spring S."/>
            <person name="Loy A."/>
        </authorList>
    </citation>
    <scope>NUCLEOTIDE SEQUENCE [LARGE SCALE GENOMIC DNA]</scope>
    <source>
        <strain evidence="4">ATCC 19365 / DSM 765 / NCIMB 8382 / VKM B-1628</strain>
    </source>
</reference>
<keyword evidence="1" id="KW-0812">Transmembrane</keyword>
<dbReference type="SUPFAM" id="SSF56300">
    <property type="entry name" value="Metallo-dependent phosphatases"/>
    <property type="match status" value="1"/>
</dbReference>
<feature type="domain" description="Calcineurin-like phosphoesterase" evidence="2">
    <location>
        <begin position="154"/>
        <end position="358"/>
    </location>
</feature>
<evidence type="ECO:0000313" key="3">
    <source>
        <dbReference type="EMBL" id="AET67248.1"/>
    </source>
</evidence>
<dbReference type="InterPro" id="IPR004843">
    <property type="entry name" value="Calcineurin-like_PHP"/>
</dbReference>
<dbReference type="Pfam" id="PF00149">
    <property type="entry name" value="Metallophos"/>
    <property type="match status" value="1"/>
</dbReference>
<dbReference type="InterPro" id="IPR051918">
    <property type="entry name" value="STPP_CPPED1"/>
</dbReference>
<sequence>MRRKWLVLILLLLSLAAAITFILHSYKNFRVQEGFTPLPLSFDPYSSTSTYDWKGTSVSIQGGFVKGKLVENNKTESLLLRALSPTPSITIKSSSDTTVNLRLENISPSKIKFGSDITNLEAIDPHTVSLAVAVKHNQVKNIKVELIPDDNPEVVILGDNRNGYGTFSQIIDQINGISPAFVIDNGDLVYGGEPNRYRLFYETVSKLQVPLFTTLGNHDIRENGRGIYTMLFGPPYYSFDYFNNHFIFLDSSRGWSEKTAIPEEQYQWLESDLQHAQGKRIFVVSHIPPTDPRAKVTPNPYPNLAPNQETGLIQKEMNKLSGTSDIDHAFNDKEEAKKFEGLMTKYKVDTVYLSHIHSFYSFVKDNVRYVITGGAGAELLTQNSFYHYIRAHITNKENYLEIVELPSPPNQIIDRYWAAGVMFANSIYKEYQTLVLAILVFILLVVGWVLWIYRKKWWSFLKRLGNWLYTVIKFSFVKYKEIVRRK</sequence>
<dbReference type="Gene3D" id="3.60.21.10">
    <property type="match status" value="1"/>
</dbReference>
<proteinExistence type="predicted"/>
<organism evidence="3 4">
    <name type="scientific">Desulfosporosinus orientis (strain ATCC 19365 / DSM 765 / NCIMB 8382 / VKM B-1628 / Singapore I)</name>
    <name type="common">Desulfotomaculum orientis</name>
    <dbReference type="NCBI Taxonomy" id="768706"/>
    <lineage>
        <taxon>Bacteria</taxon>
        <taxon>Bacillati</taxon>
        <taxon>Bacillota</taxon>
        <taxon>Clostridia</taxon>
        <taxon>Eubacteriales</taxon>
        <taxon>Desulfitobacteriaceae</taxon>
        <taxon>Desulfosporosinus</taxon>
    </lineage>
</organism>
<dbReference type="GO" id="GO:0016787">
    <property type="term" value="F:hydrolase activity"/>
    <property type="evidence" value="ECO:0007669"/>
    <property type="project" value="UniProtKB-KW"/>
</dbReference>
<evidence type="ECO:0000259" key="2">
    <source>
        <dbReference type="Pfam" id="PF00149"/>
    </source>
</evidence>
<dbReference type="PANTHER" id="PTHR43143">
    <property type="entry name" value="METALLOPHOSPHOESTERASE, CALCINEURIN SUPERFAMILY"/>
    <property type="match status" value="1"/>
</dbReference>